<name>A0A6M0RJB4_9CYAN</name>
<dbReference type="AlphaFoldDB" id="A0A6M0RJB4"/>
<reference evidence="1 2" key="1">
    <citation type="journal article" date="2020" name="Microb. Ecol.">
        <title>Ecogenomics of the Marine Benthic Filamentous Cyanobacterium Adonisia.</title>
        <authorList>
            <person name="Walter J.M."/>
            <person name="Coutinho F.H."/>
            <person name="Leomil L."/>
            <person name="Hargreaves P.I."/>
            <person name="Campeao M.E."/>
            <person name="Vieira V.V."/>
            <person name="Silva B.S."/>
            <person name="Fistarol G.O."/>
            <person name="Salomon P.S."/>
            <person name="Sawabe T."/>
            <person name="Mino S."/>
            <person name="Hosokawa M."/>
            <person name="Miyashita H."/>
            <person name="Maruyama F."/>
            <person name="van Verk M.C."/>
            <person name="Dutilh B.E."/>
            <person name="Thompson C.C."/>
            <person name="Thompson F.L."/>
        </authorList>
    </citation>
    <scope>NUCLEOTIDE SEQUENCE [LARGE SCALE GENOMIC DNA]</scope>
    <source>
        <strain evidence="1 2">CCMR0081</strain>
    </source>
</reference>
<evidence type="ECO:0000313" key="1">
    <source>
        <dbReference type="EMBL" id="NEZ56249.1"/>
    </source>
</evidence>
<keyword evidence="2" id="KW-1185">Reference proteome</keyword>
<protein>
    <submittedName>
        <fullName evidence="1">Uncharacterized protein</fullName>
    </submittedName>
</protein>
<proteinExistence type="predicted"/>
<dbReference type="RefSeq" id="WP_163698231.1">
    <property type="nucleotide sequence ID" value="NZ_QXHD01000004.1"/>
</dbReference>
<accession>A0A6M0RJB4</accession>
<sequence>MAKGFGKTAPRTNHTKPVAISNLDDEFIHVSEYMGYDCLYRAYRGAQCLGDDAKAMAGQAFAWDSIMGSYDNLYTFHSWVIHDGKLWDSHAALESVLKESVERGMAFPGLLEKGVAGLTAKAKMPPKGVSDRASIAQWLKKYKNCNLLYVPGCVLLSAAIHREALKAIRDTGKNGFYQLGNPE</sequence>
<gene>
    <name evidence="1" type="ORF">DXZ20_11320</name>
</gene>
<organism evidence="1 2">
    <name type="scientific">Adonisia turfae CCMR0081</name>
    <dbReference type="NCBI Taxonomy" id="2292702"/>
    <lineage>
        <taxon>Bacteria</taxon>
        <taxon>Bacillati</taxon>
        <taxon>Cyanobacteriota</taxon>
        <taxon>Adonisia</taxon>
        <taxon>Adonisia turfae</taxon>
    </lineage>
</organism>
<dbReference type="EMBL" id="QXHD01000004">
    <property type="protein sequence ID" value="NEZ56249.1"/>
    <property type="molecule type" value="Genomic_DNA"/>
</dbReference>
<comment type="caution">
    <text evidence="1">The sequence shown here is derived from an EMBL/GenBank/DDBJ whole genome shotgun (WGS) entry which is preliminary data.</text>
</comment>
<dbReference type="Proteomes" id="UP000481033">
    <property type="component" value="Unassembled WGS sequence"/>
</dbReference>
<evidence type="ECO:0000313" key="2">
    <source>
        <dbReference type="Proteomes" id="UP000481033"/>
    </source>
</evidence>